<evidence type="ECO:0000256" key="3">
    <source>
        <dbReference type="ARBA" id="ARBA00022801"/>
    </source>
</evidence>
<dbReference type="Proteomes" id="UP000464452">
    <property type="component" value="Chromosome"/>
</dbReference>
<protein>
    <recommendedName>
        <fullName evidence="6">Ribosomal processing cysteine protease Prp</fullName>
    </recommendedName>
</protein>
<dbReference type="InterPro" id="IPR007422">
    <property type="entry name" value="Peptidase_Prp"/>
</dbReference>
<keyword evidence="2 7" id="KW-0645">Protease</keyword>
<keyword evidence="4" id="KW-0788">Thiol protease</keyword>
<keyword evidence="3" id="KW-0378">Hydrolase</keyword>
<dbReference type="InterPro" id="IPR036764">
    <property type="entry name" value="Peptidase_Prp_sf"/>
</dbReference>
<evidence type="ECO:0000256" key="6">
    <source>
        <dbReference type="ARBA" id="ARBA00044538"/>
    </source>
</evidence>
<evidence type="ECO:0000256" key="4">
    <source>
        <dbReference type="ARBA" id="ARBA00022807"/>
    </source>
</evidence>
<dbReference type="AlphaFoldDB" id="A0A6P1YBK0"/>
<name>A0A6P1YBK0_9FIRM</name>
<dbReference type="Pfam" id="PF04327">
    <property type="entry name" value="Peptidase_Prp"/>
    <property type="match status" value="1"/>
</dbReference>
<gene>
    <name evidence="7" type="ORF">G3A45_04685</name>
</gene>
<proteinExistence type="inferred from homology"/>
<evidence type="ECO:0000256" key="5">
    <source>
        <dbReference type="ARBA" id="ARBA00044503"/>
    </source>
</evidence>
<comment type="similarity">
    <text evidence="5">Belongs to the Prp family.</text>
</comment>
<dbReference type="PANTHER" id="PTHR39178">
    <property type="entry name" value="HYPOTHETICAL RIBOSOME-ASSOCIATED PROTEIN"/>
    <property type="match status" value="1"/>
</dbReference>
<keyword evidence="1" id="KW-0690">Ribosome biogenesis</keyword>
<dbReference type="GO" id="GO:0042254">
    <property type="term" value="P:ribosome biogenesis"/>
    <property type="evidence" value="ECO:0007669"/>
    <property type="project" value="UniProtKB-KW"/>
</dbReference>
<dbReference type="SUPFAM" id="SSF118010">
    <property type="entry name" value="TM1457-like"/>
    <property type="match status" value="1"/>
</dbReference>
<accession>A0A6P1YBK0</accession>
<evidence type="ECO:0000313" key="7">
    <source>
        <dbReference type="EMBL" id="QIB26659.1"/>
    </source>
</evidence>
<dbReference type="GO" id="GO:0008234">
    <property type="term" value="F:cysteine-type peptidase activity"/>
    <property type="evidence" value="ECO:0007669"/>
    <property type="project" value="UniProtKB-KW"/>
</dbReference>
<dbReference type="KEGG" id="cazo:G3A45_04685"/>
<dbReference type="PANTHER" id="PTHR39178:SF1">
    <property type="entry name" value="RIBOSOMAL-PROCESSING CYSTEINE PROTEASE PRP"/>
    <property type="match status" value="1"/>
</dbReference>
<reference evidence="7 8" key="1">
    <citation type="submission" date="2020-02" db="EMBL/GenBank/DDBJ databases">
        <title>Thermophilic hydrogen producing bacteria, Caloranaerobacter azorensis.</title>
        <authorList>
            <person name="Baek K."/>
        </authorList>
    </citation>
    <scope>NUCLEOTIDE SEQUENCE [LARGE SCALE GENOMIC DNA]</scope>
    <source>
        <strain evidence="7 8">T3-1</strain>
    </source>
</reference>
<dbReference type="GO" id="GO:0006508">
    <property type="term" value="P:proteolysis"/>
    <property type="evidence" value="ECO:0007669"/>
    <property type="project" value="UniProtKB-KW"/>
</dbReference>
<dbReference type="Gene3D" id="3.30.70.1490">
    <property type="entry name" value="Cysteine protease Prp"/>
    <property type="match status" value="1"/>
</dbReference>
<sequence>MTKVTIYKNKRGSIIGYELKGHAGYAEYGKDIVCAAISVLSQTALIALNEVCGIDTNDIKYSIDEEKGHLSVIIPDNLTKEKRFKADIVFETMIVGIKGLLKEYPDYLTLEYGEV</sequence>
<dbReference type="EMBL" id="CP048617">
    <property type="protein sequence ID" value="QIB26659.1"/>
    <property type="molecule type" value="Genomic_DNA"/>
</dbReference>
<organism evidence="7 8">
    <name type="scientific">Caloranaerobacter azorensis</name>
    <dbReference type="NCBI Taxonomy" id="116090"/>
    <lineage>
        <taxon>Bacteria</taxon>
        <taxon>Bacillati</taxon>
        <taxon>Bacillota</taxon>
        <taxon>Tissierellia</taxon>
        <taxon>Tissierellales</taxon>
        <taxon>Thermohalobacteraceae</taxon>
        <taxon>Caloranaerobacter</taxon>
    </lineage>
</organism>
<dbReference type="RefSeq" id="WP_163234672.1">
    <property type="nucleotide sequence ID" value="NZ_CP048617.1"/>
</dbReference>
<evidence type="ECO:0000313" key="8">
    <source>
        <dbReference type="Proteomes" id="UP000464452"/>
    </source>
</evidence>
<evidence type="ECO:0000256" key="1">
    <source>
        <dbReference type="ARBA" id="ARBA00022517"/>
    </source>
</evidence>
<evidence type="ECO:0000256" key="2">
    <source>
        <dbReference type="ARBA" id="ARBA00022670"/>
    </source>
</evidence>
<dbReference type="CDD" id="cd16332">
    <property type="entry name" value="Prp-like"/>
    <property type="match status" value="1"/>
</dbReference>